<gene>
    <name evidence="13" type="ORF">MMEN_LOCUS18500</name>
</gene>
<evidence type="ECO:0000259" key="12">
    <source>
        <dbReference type="PROSITE" id="PS50189"/>
    </source>
</evidence>
<dbReference type="InterPro" id="IPR036790">
    <property type="entry name" value="Frizzled_dom_sf"/>
</dbReference>
<keyword evidence="5" id="KW-0879">Wnt signaling pathway</keyword>
<dbReference type="Proteomes" id="UP000677803">
    <property type="component" value="Unassembled WGS sequence"/>
</dbReference>
<dbReference type="Gene3D" id="1.10.2000.10">
    <property type="entry name" value="Frizzled cysteine-rich domain"/>
    <property type="match status" value="1"/>
</dbReference>
<feature type="compositionally biased region" description="Basic and acidic residues" evidence="10">
    <location>
        <begin position="329"/>
        <end position="343"/>
    </location>
</feature>
<evidence type="ECO:0000256" key="2">
    <source>
        <dbReference type="ARBA" id="ARBA00010054"/>
    </source>
</evidence>
<keyword evidence="8 9" id="KW-1015">Disulfide bond</keyword>
<feature type="disulfide bond" evidence="9">
    <location>
        <begin position="104"/>
        <end position="150"/>
    </location>
</feature>
<evidence type="ECO:0000256" key="4">
    <source>
        <dbReference type="ARBA" id="ARBA00022525"/>
    </source>
</evidence>
<feature type="domain" description="FZ" evidence="11">
    <location>
        <begin position="89"/>
        <end position="209"/>
    </location>
</feature>
<dbReference type="AlphaFoldDB" id="A0A8S4BKJ4"/>
<dbReference type="EMBL" id="CAJRST010037777">
    <property type="protein sequence ID" value="CAG6004818.1"/>
    <property type="molecule type" value="Genomic_DNA"/>
</dbReference>
<dbReference type="PANTHER" id="PTHR11309">
    <property type="entry name" value="FRIZZLED"/>
    <property type="match status" value="1"/>
</dbReference>
<dbReference type="PANTHER" id="PTHR11309:SF149">
    <property type="entry name" value="SECRETED FRIZZLED-RELATED PROTEIN 2-LIKE"/>
    <property type="match status" value="1"/>
</dbReference>
<sequence length="394" mass="42675">MVESDGSLMGWDDGLGGACPLITPRFLHTPLFTPPGPPRVQAAAGNTSVRTTTMSVFLLGLVVLFPGSHASDAAARVQLVSPSLGISSSVRSVCKPIPSTLSLCHGIGYRRMWIPNLLGHDTLREAQQQSVAWLPLVSKLCHRDTKKFLCSLFAPVCLPELDGPLSPCGSLCEAVRDGCVPVMSAFGFPWPEMFNCTRFPRGTQLCIPASGERRGWTEDEVRHEESLKGSIMCEACSLAAEGETDIQDNFCQSPYALKMRVGSLSTVGADRQLVPLARSRILRWAGGGPERAEAISGAMSHGALWLKDGGSCTCPSLDSAETNEDAEPGEQRMDRRQAREGGKVGKSAYGGWYLALAQAEEGRLVLTRLVRWTRGDKELRKFIRALLKQSCTDL</sequence>
<comment type="similarity">
    <text evidence="2">Belongs to the secreted frizzled-related protein (sFRP) family.</text>
</comment>
<proteinExistence type="inferred from homology"/>
<evidence type="ECO:0000256" key="6">
    <source>
        <dbReference type="ARBA" id="ARBA00022729"/>
    </source>
</evidence>
<evidence type="ECO:0000313" key="13">
    <source>
        <dbReference type="EMBL" id="CAG6004818.1"/>
    </source>
</evidence>
<keyword evidence="14" id="KW-1185">Reference proteome</keyword>
<keyword evidence="7" id="KW-0221">Differentiation</keyword>
<feature type="disulfide bond" evidence="9">
    <location>
        <begin position="172"/>
        <end position="196"/>
    </location>
</feature>
<evidence type="ECO:0000256" key="8">
    <source>
        <dbReference type="ARBA" id="ARBA00023157"/>
    </source>
</evidence>
<feature type="disulfide bond" evidence="9">
    <location>
        <begin position="141"/>
        <end position="179"/>
    </location>
</feature>
<protein>
    <submittedName>
        <fullName evidence="13">(Atlantic silverside) hypothetical protein</fullName>
    </submittedName>
</protein>
<evidence type="ECO:0000256" key="7">
    <source>
        <dbReference type="ARBA" id="ARBA00022782"/>
    </source>
</evidence>
<dbReference type="OrthoDB" id="5985572at2759"/>
<organism evidence="13 14">
    <name type="scientific">Menidia menidia</name>
    <name type="common">Atlantic silverside</name>
    <dbReference type="NCBI Taxonomy" id="238744"/>
    <lineage>
        <taxon>Eukaryota</taxon>
        <taxon>Metazoa</taxon>
        <taxon>Chordata</taxon>
        <taxon>Craniata</taxon>
        <taxon>Vertebrata</taxon>
        <taxon>Euteleostomi</taxon>
        <taxon>Actinopterygii</taxon>
        <taxon>Neopterygii</taxon>
        <taxon>Teleostei</taxon>
        <taxon>Neoteleostei</taxon>
        <taxon>Acanthomorphata</taxon>
        <taxon>Ovalentaria</taxon>
        <taxon>Atherinomorphae</taxon>
        <taxon>Atheriniformes</taxon>
        <taxon>Atherinopsidae</taxon>
        <taxon>Menidiinae</taxon>
        <taxon>Menidia</taxon>
    </lineage>
</organism>
<dbReference type="GO" id="GO:0060070">
    <property type="term" value="P:canonical Wnt signaling pathway"/>
    <property type="evidence" value="ECO:0007669"/>
    <property type="project" value="TreeGrafter"/>
</dbReference>
<name>A0A8S4BKJ4_9TELE</name>
<dbReference type="PROSITE" id="PS50038">
    <property type="entry name" value="FZ"/>
    <property type="match status" value="1"/>
</dbReference>
<dbReference type="GO" id="GO:0035567">
    <property type="term" value="P:non-canonical Wnt signaling pathway"/>
    <property type="evidence" value="ECO:0007669"/>
    <property type="project" value="TreeGrafter"/>
</dbReference>
<evidence type="ECO:0000259" key="11">
    <source>
        <dbReference type="PROSITE" id="PS50038"/>
    </source>
</evidence>
<evidence type="ECO:0000256" key="9">
    <source>
        <dbReference type="PROSITE-ProRule" id="PRU00090"/>
    </source>
</evidence>
<comment type="caution">
    <text evidence="9">Lacks conserved residue(s) required for the propagation of feature annotation.</text>
</comment>
<dbReference type="InterPro" id="IPR001134">
    <property type="entry name" value="Netrin_domain"/>
</dbReference>
<dbReference type="InterPro" id="IPR020067">
    <property type="entry name" value="Frizzled_dom"/>
</dbReference>
<dbReference type="SMART" id="SM00063">
    <property type="entry name" value="FRI"/>
    <property type="match status" value="1"/>
</dbReference>
<dbReference type="FunFam" id="1.10.2000.10:FF:000001">
    <property type="entry name" value="secreted frizzled-related protein 2"/>
    <property type="match status" value="1"/>
</dbReference>
<reference evidence="13" key="1">
    <citation type="submission" date="2021-05" db="EMBL/GenBank/DDBJ databases">
        <authorList>
            <person name="Tigano A."/>
        </authorList>
    </citation>
    <scope>NUCLEOTIDE SEQUENCE</scope>
</reference>
<dbReference type="GO" id="GO:0017147">
    <property type="term" value="F:Wnt-protein binding"/>
    <property type="evidence" value="ECO:0007669"/>
    <property type="project" value="TreeGrafter"/>
</dbReference>
<evidence type="ECO:0000256" key="1">
    <source>
        <dbReference type="ARBA" id="ARBA00004613"/>
    </source>
</evidence>
<dbReference type="Pfam" id="PF01392">
    <property type="entry name" value="Fz"/>
    <property type="match status" value="1"/>
</dbReference>
<keyword evidence="4" id="KW-0964">Secreted</keyword>
<evidence type="ECO:0000313" key="14">
    <source>
        <dbReference type="Proteomes" id="UP000677803"/>
    </source>
</evidence>
<dbReference type="GO" id="GO:0030154">
    <property type="term" value="P:cell differentiation"/>
    <property type="evidence" value="ECO:0007669"/>
    <property type="project" value="UniProtKB-KW"/>
</dbReference>
<dbReference type="SUPFAM" id="SSF63501">
    <property type="entry name" value="Frizzled cysteine-rich domain"/>
    <property type="match status" value="1"/>
</dbReference>
<comment type="caution">
    <text evidence="13">The sequence shown here is derived from an EMBL/GenBank/DDBJ whole genome shotgun (WGS) entry which is preliminary data.</text>
</comment>
<accession>A0A8S4BKJ4</accession>
<feature type="domain" description="NTR" evidence="12">
    <location>
        <begin position="233"/>
        <end position="391"/>
    </location>
</feature>
<dbReference type="PROSITE" id="PS50189">
    <property type="entry name" value="NTR"/>
    <property type="match status" value="1"/>
</dbReference>
<keyword evidence="6" id="KW-0732">Signal</keyword>
<evidence type="ECO:0000256" key="5">
    <source>
        <dbReference type="ARBA" id="ARBA00022687"/>
    </source>
</evidence>
<dbReference type="InterPro" id="IPR015526">
    <property type="entry name" value="Frizzled/SFRP"/>
</dbReference>
<evidence type="ECO:0000256" key="10">
    <source>
        <dbReference type="SAM" id="MobiDB-lite"/>
    </source>
</evidence>
<comment type="subcellular location">
    <subcellularLocation>
        <location evidence="1">Secreted</location>
    </subcellularLocation>
</comment>
<feature type="region of interest" description="Disordered" evidence="10">
    <location>
        <begin position="316"/>
        <end position="344"/>
    </location>
</feature>
<dbReference type="GO" id="GO:0005615">
    <property type="term" value="C:extracellular space"/>
    <property type="evidence" value="ECO:0007669"/>
    <property type="project" value="TreeGrafter"/>
</dbReference>
<evidence type="ECO:0000256" key="3">
    <source>
        <dbReference type="ARBA" id="ARBA00022473"/>
    </source>
</evidence>
<keyword evidence="3" id="KW-0217">Developmental protein</keyword>